<dbReference type="PhylomeDB" id="A7TFG2"/>
<evidence type="ECO:0008006" key="7">
    <source>
        <dbReference type="Google" id="ProtNLM"/>
    </source>
</evidence>
<dbReference type="SMART" id="SM00248">
    <property type="entry name" value="ANK"/>
    <property type="match status" value="2"/>
</dbReference>
<evidence type="ECO:0000256" key="2">
    <source>
        <dbReference type="ARBA" id="ARBA00023043"/>
    </source>
</evidence>
<keyword evidence="2 3" id="KW-0040">ANK repeat</keyword>
<dbReference type="GO" id="GO:0010845">
    <property type="term" value="P:positive regulation of reciprocal meiotic recombination"/>
    <property type="evidence" value="ECO:0007669"/>
    <property type="project" value="EnsemblFungi"/>
</dbReference>
<organism evidence="6">
    <name type="scientific">Vanderwaltozyma polyspora (strain ATCC 22028 / DSM 70294 / BCRC 21397 / CBS 2163 / NBRC 10782 / NRRL Y-8283 / UCD 57-17)</name>
    <name type="common">Kluyveromyces polysporus</name>
    <dbReference type="NCBI Taxonomy" id="436907"/>
    <lineage>
        <taxon>Eukaryota</taxon>
        <taxon>Fungi</taxon>
        <taxon>Dikarya</taxon>
        <taxon>Ascomycota</taxon>
        <taxon>Saccharomycotina</taxon>
        <taxon>Saccharomycetes</taxon>
        <taxon>Saccharomycetales</taxon>
        <taxon>Saccharomycetaceae</taxon>
        <taxon>Vanderwaltozyma</taxon>
    </lineage>
</organism>
<dbReference type="GO" id="GO:0045944">
    <property type="term" value="P:positive regulation of transcription by RNA polymerase II"/>
    <property type="evidence" value="ECO:0007669"/>
    <property type="project" value="EnsemblFungi"/>
</dbReference>
<keyword evidence="1" id="KW-0677">Repeat</keyword>
<dbReference type="PROSITE" id="PS50297">
    <property type="entry name" value="ANK_REP_REGION"/>
    <property type="match status" value="2"/>
</dbReference>
<dbReference type="AlphaFoldDB" id="A7TFG2"/>
<sequence length="590" mass="65920">MSVVQGTVYYKDKAIVFVKDVDNNKFHLKPLVELLETMQGNGDDEAGRVLNLVTSQGEMMENGETWISGDIAEEVFKRGGIHQEVAKVFTNYNGSNNVEGSVDISGNDVKLRFAKEASLPSSEKEKLKLESFLQRVLTPNGEDDMLGKVEFSKVVGELDCEYPGVKLNFNVKVDEHGNTPLHWVASVANVELVRDLIAHGADVLVGDNQGESPLVKAVKCVNNYEHGTFEKMLVYLYPCMLVMDHHQRSILHHISALSGQSGYSIVSSYYLDVLMGWVVNGDKGKMKNLDLKWLIENMLNRKDDKGDTCVNIAARLGSVQMVDTLMEYGADTMMANNAGLRAYDFSVYQGNLKNSSGGGGVSNNDAISGGRNSVSGFNATNDETCSNQSGNILNEIQNLIGNLSQEHEVETEKNQKKVQDLYQELDMKRQKLAEARESLAKARQVADETSLLQEQLNNIRSEIEVVDGRTGAVSSEILINEVSKGIEKDKIYEHKEVNIEDSKLGIKEMRERIEAYKKDEEELEDTLESIKRKQTDLESKFRRVLSLCLKIDEHKVDAMLDGLLQAISSEDPQDVDTDEMQHFLKKHARI</sequence>
<dbReference type="GO" id="GO:0005737">
    <property type="term" value="C:cytoplasm"/>
    <property type="evidence" value="ECO:0007669"/>
    <property type="project" value="EnsemblFungi"/>
</dbReference>
<feature type="coiled-coil region" evidence="4">
    <location>
        <begin position="499"/>
        <end position="540"/>
    </location>
</feature>
<gene>
    <name evidence="5" type="ORF">Kpol_2002p47</name>
</gene>
<feature type="repeat" description="ANK" evidence="3">
    <location>
        <begin position="176"/>
        <end position="208"/>
    </location>
</feature>
<dbReference type="GO" id="GO:0000082">
    <property type="term" value="P:G1/S transition of mitotic cell cycle"/>
    <property type="evidence" value="ECO:0007669"/>
    <property type="project" value="EnsemblFungi"/>
</dbReference>
<proteinExistence type="predicted"/>
<dbReference type="STRING" id="436907.A7TFG2"/>
<dbReference type="SUPFAM" id="SSF48403">
    <property type="entry name" value="Ankyrin repeat"/>
    <property type="match status" value="1"/>
</dbReference>
<dbReference type="EMBL" id="DS480383">
    <property type="protein sequence ID" value="EDO18976.1"/>
    <property type="molecule type" value="Genomic_DNA"/>
</dbReference>
<dbReference type="GeneID" id="5547300"/>
<dbReference type="OMA" id="DILMGWI"/>
<dbReference type="GO" id="GO:0030907">
    <property type="term" value="C:MBF transcription complex"/>
    <property type="evidence" value="ECO:0007669"/>
    <property type="project" value="EnsemblFungi"/>
</dbReference>
<evidence type="ECO:0000256" key="3">
    <source>
        <dbReference type="PROSITE-ProRule" id="PRU00023"/>
    </source>
</evidence>
<dbReference type="eggNOG" id="ENOG502QPWC">
    <property type="taxonomic scope" value="Eukaryota"/>
</dbReference>
<evidence type="ECO:0000256" key="4">
    <source>
        <dbReference type="SAM" id="Coils"/>
    </source>
</evidence>
<feature type="coiled-coil region" evidence="4">
    <location>
        <begin position="393"/>
        <end position="445"/>
    </location>
</feature>
<dbReference type="FunCoup" id="A7TFG2">
    <property type="interactions" value="649"/>
</dbReference>
<dbReference type="InterPro" id="IPR036770">
    <property type="entry name" value="Ankyrin_rpt-contain_sf"/>
</dbReference>
<dbReference type="PANTHER" id="PTHR43828">
    <property type="entry name" value="ASPARAGINASE"/>
    <property type="match status" value="1"/>
</dbReference>
<keyword evidence="6" id="KW-1185">Reference proteome</keyword>
<protein>
    <recommendedName>
        <fullName evidence="7">Swi6 N-terminal domain-containing protein</fullName>
    </recommendedName>
</protein>
<dbReference type="GO" id="GO:0033309">
    <property type="term" value="C:SBF transcription complex"/>
    <property type="evidence" value="ECO:0007669"/>
    <property type="project" value="EnsemblFungi"/>
</dbReference>
<feature type="repeat" description="ANK" evidence="3">
    <location>
        <begin position="305"/>
        <end position="337"/>
    </location>
</feature>
<dbReference type="GO" id="GO:0003713">
    <property type="term" value="F:transcription coactivator activity"/>
    <property type="evidence" value="ECO:0007669"/>
    <property type="project" value="EnsemblFungi"/>
</dbReference>
<dbReference type="HOGENOM" id="CLU_017827_0_0_1"/>
<dbReference type="Gene3D" id="1.25.40.20">
    <property type="entry name" value="Ankyrin repeat-containing domain"/>
    <property type="match status" value="1"/>
</dbReference>
<accession>A7TFG2</accession>
<dbReference type="KEGG" id="vpo:Kpol_2002p47"/>
<dbReference type="InterPro" id="IPR051642">
    <property type="entry name" value="SWI6-like"/>
</dbReference>
<name>A7TFG2_VANPO</name>
<dbReference type="Proteomes" id="UP000000267">
    <property type="component" value="Unassembled WGS sequence"/>
</dbReference>
<keyword evidence="4" id="KW-0175">Coiled coil</keyword>
<dbReference type="PROSITE" id="PS50088">
    <property type="entry name" value="ANK_REPEAT"/>
    <property type="match status" value="2"/>
</dbReference>
<dbReference type="InParanoid" id="A7TFG2"/>
<dbReference type="OrthoDB" id="6718656at2759"/>
<dbReference type="Pfam" id="PF00023">
    <property type="entry name" value="Ank"/>
    <property type="match status" value="1"/>
</dbReference>
<evidence type="ECO:0000256" key="1">
    <source>
        <dbReference type="ARBA" id="ARBA00022737"/>
    </source>
</evidence>
<evidence type="ECO:0000313" key="5">
    <source>
        <dbReference type="EMBL" id="EDO18976.1"/>
    </source>
</evidence>
<dbReference type="InterPro" id="IPR002110">
    <property type="entry name" value="Ankyrin_rpt"/>
</dbReference>
<evidence type="ECO:0000313" key="6">
    <source>
        <dbReference type="Proteomes" id="UP000000267"/>
    </source>
</evidence>
<dbReference type="RefSeq" id="XP_001646834.1">
    <property type="nucleotide sequence ID" value="XM_001646784.1"/>
</dbReference>
<dbReference type="PANTHER" id="PTHR43828:SF3">
    <property type="entry name" value="CHROMO DOMAIN-CONTAINING PROTEIN"/>
    <property type="match status" value="1"/>
</dbReference>
<reference evidence="5 6" key="1">
    <citation type="journal article" date="2007" name="Proc. Natl. Acad. Sci. U.S.A.">
        <title>Independent sorting-out of thousands of duplicated gene pairs in two yeast species descended from a whole-genome duplication.</title>
        <authorList>
            <person name="Scannell D.R."/>
            <person name="Frank A.C."/>
            <person name="Conant G.C."/>
            <person name="Byrne K.P."/>
            <person name="Woolfit M."/>
            <person name="Wolfe K.H."/>
        </authorList>
    </citation>
    <scope>NUCLEOTIDE SEQUENCE [LARGE SCALE GENOMIC DNA]</scope>
    <source>
        <strain evidence="6">ATCC 22028 / DSM 70294 / BCRC 21397 / CBS 2163 / NBRC 10782 / NRRL Y-8283 / UCD 57-17</strain>
    </source>
</reference>
<dbReference type="GO" id="GO:0034605">
    <property type="term" value="P:cellular response to heat"/>
    <property type="evidence" value="ECO:0007669"/>
    <property type="project" value="EnsemblFungi"/>
</dbReference>